<comment type="cofactor">
    <cofactor evidence="1">
        <name>Ca(2+)</name>
        <dbReference type="ChEBI" id="CHEBI:29108"/>
    </cofactor>
</comment>
<keyword evidence="13" id="KW-0460">Magnesium</keyword>
<comment type="function">
    <text evidence="24">Catalyzes the hydrolysis of both di- and triphosphate nucleotides (NDPs and NTPs) and hydrolyze NTPs to nucleotide monophosphates (NMPs) in two distinct successive phosphate-releasing steps, with NDPs as intermediates and participates in the regulation of extracellular levels of nucleotides. By hydrolyzing proinflammatory ATP and platelet-activating ADP to AMP, it blocks platelet aggregation and supports blood flow.</text>
</comment>
<evidence type="ECO:0000256" key="37">
    <source>
        <dbReference type="ARBA" id="ARBA00049189"/>
    </source>
</evidence>
<evidence type="ECO:0000256" key="25">
    <source>
        <dbReference type="ARBA" id="ARBA00047297"/>
    </source>
</evidence>
<evidence type="ECO:0000256" key="6">
    <source>
        <dbReference type="ARBA" id="ARBA00011748"/>
    </source>
</evidence>
<evidence type="ECO:0000256" key="31">
    <source>
        <dbReference type="ARBA" id="ARBA00048279"/>
    </source>
</evidence>
<evidence type="ECO:0000256" key="32">
    <source>
        <dbReference type="ARBA" id="ARBA00048517"/>
    </source>
</evidence>
<dbReference type="AlphaFoldDB" id="A0AAY5K515"/>
<evidence type="ECO:0000256" key="42">
    <source>
        <dbReference type="ARBA" id="ARBA00049526"/>
    </source>
</evidence>
<dbReference type="FunFam" id="3.30.420.40:FF:000068">
    <property type="entry name" value="Ectonucleoside triphosphate diphosphohydrolase 1"/>
    <property type="match status" value="1"/>
</dbReference>
<evidence type="ECO:0000256" key="9">
    <source>
        <dbReference type="ARBA" id="ARBA00022741"/>
    </source>
</evidence>
<gene>
    <name evidence="47" type="primary">ENTPD1</name>
</gene>
<keyword evidence="14 46" id="KW-1133">Transmembrane helix</keyword>
<evidence type="ECO:0000256" key="23">
    <source>
        <dbReference type="ARBA" id="ARBA00044314"/>
    </source>
</evidence>
<dbReference type="Ensembl" id="ENSELUT00000096672.1">
    <property type="protein sequence ID" value="ENSELUP00000081472.1"/>
    <property type="gene ID" value="ENSELUG00000017960.3"/>
</dbReference>
<dbReference type="GO" id="GO:0009134">
    <property type="term" value="P:nucleoside diphosphate catabolic process"/>
    <property type="evidence" value="ECO:0007669"/>
    <property type="project" value="TreeGrafter"/>
</dbReference>
<keyword evidence="10 45" id="KW-0378">Hydrolase</keyword>
<comment type="cofactor">
    <cofactor evidence="2">
        <name>Mg(2+)</name>
        <dbReference type="ChEBI" id="CHEBI:18420"/>
    </cofactor>
</comment>
<comment type="catalytic activity">
    <reaction evidence="26">
        <text>UTP + H2O = UDP + phosphate + H(+)</text>
        <dbReference type="Rhea" id="RHEA:64900"/>
        <dbReference type="ChEBI" id="CHEBI:15377"/>
        <dbReference type="ChEBI" id="CHEBI:15378"/>
        <dbReference type="ChEBI" id="CHEBI:43474"/>
        <dbReference type="ChEBI" id="CHEBI:46398"/>
        <dbReference type="ChEBI" id="CHEBI:58223"/>
    </reaction>
    <physiologicalReaction direction="left-to-right" evidence="26">
        <dbReference type="Rhea" id="RHEA:64901"/>
    </physiologicalReaction>
</comment>
<evidence type="ECO:0000256" key="19">
    <source>
        <dbReference type="ARBA" id="ARBA00041335"/>
    </source>
</evidence>
<evidence type="ECO:0000256" key="41">
    <source>
        <dbReference type="ARBA" id="ARBA00049502"/>
    </source>
</evidence>
<comment type="catalytic activity">
    <reaction evidence="34">
        <text>a ribonucleoside 5'-diphosphate + H2O = a ribonucleoside 5'-phosphate + phosphate + H(+)</text>
        <dbReference type="Rhea" id="RHEA:36799"/>
        <dbReference type="ChEBI" id="CHEBI:15377"/>
        <dbReference type="ChEBI" id="CHEBI:15378"/>
        <dbReference type="ChEBI" id="CHEBI:43474"/>
        <dbReference type="ChEBI" id="CHEBI:57930"/>
        <dbReference type="ChEBI" id="CHEBI:58043"/>
    </reaction>
    <physiologicalReaction direction="left-to-right" evidence="34">
        <dbReference type="Rhea" id="RHEA:36800"/>
    </physiologicalReaction>
</comment>
<evidence type="ECO:0000313" key="48">
    <source>
        <dbReference type="Proteomes" id="UP000265140"/>
    </source>
</evidence>
<evidence type="ECO:0000256" key="7">
    <source>
        <dbReference type="ARBA" id="ARBA00012148"/>
    </source>
</evidence>
<feature type="active site" description="Proton acceptor" evidence="43">
    <location>
        <position position="186"/>
    </location>
</feature>
<evidence type="ECO:0000256" key="26">
    <source>
        <dbReference type="ARBA" id="ARBA00047358"/>
    </source>
</evidence>
<evidence type="ECO:0000256" key="16">
    <source>
        <dbReference type="ARBA" id="ARBA00023157"/>
    </source>
</evidence>
<evidence type="ECO:0000256" key="34">
    <source>
        <dbReference type="ARBA" id="ARBA00048790"/>
    </source>
</evidence>
<evidence type="ECO:0000256" key="12">
    <source>
        <dbReference type="ARBA" id="ARBA00022840"/>
    </source>
</evidence>
<keyword evidence="8 46" id="KW-0812">Transmembrane</keyword>
<evidence type="ECO:0000256" key="14">
    <source>
        <dbReference type="ARBA" id="ARBA00022989"/>
    </source>
</evidence>
<comment type="catalytic activity">
    <reaction evidence="37">
        <text>ITP + H2O = IDP + phosphate + H(+)</text>
        <dbReference type="Rhea" id="RHEA:28330"/>
        <dbReference type="ChEBI" id="CHEBI:15377"/>
        <dbReference type="ChEBI" id="CHEBI:15378"/>
        <dbReference type="ChEBI" id="CHEBI:43474"/>
        <dbReference type="ChEBI" id="CHEBI:58280"/>
        <dbReference type="ChEBI" id="CHEBI:61402"/>
    </reaction>
    <physiologicalReaction direction="left-to-right" evidence="37">
        <dbReference type="Rhea" id="RHEA:28331"/>
    </physiologicalReaction>
</comment>
<evidence type="ECO:0000256" key="38">
    <source>
        <dbReference type="ARBA" id="ARBA00049315"/>
    </source>
</evidence>
<evidence type="ECO:0000256" key="39">
    <source>
        <dbReference type="ARBA" id="ARBA00049333"/>
    </source>
</evidence>
<comment type="catalytic activity">
    <reaction evidence="31">
        <text>IDP + H2O = IMP + phosphate + H(+)</text>
        <dbReference type="Rhea" id="RHEA:35207"/>
        <dbReference type="ChEBI" id="CHEBI:15377"/>
        <dbReference type="ChEBI" id="CHEBI:15378"/>
        <dbReference type="ChEBI" id="CHEBI:43474"/>
        <dbReference type="ChEBI" id="CHEBI:58053"/>
        <dbReference type="ChEBI" id="CHEBI:58280"/>
    </reaction>
    <physiologicalReaction direction="left-to-right" evidence="31">
        <dbReference type="Rhea" id="RHEA:35208"/>
    </physiologicalReaction>
</comment>
<comment type="catalytic activity">
    <reaction evidence="39">
        <text>GTP + 2 H2O = GMP + 2 phosphate + 2 H(+)</text>
        <dbReference type="Rhea" id="RHEA:64904"/>
        <dbReference type="ChEBI" id="CHEBI:15377"/>
        <dbReference type="ChEBI" id="CHEBI:15378"/>
        <dbReference type="ChEBI" id="CHEBI:37565"/>
        <dbReference type="ChEBI" id="CHEBI:43474"/>
        <dbReference type="ChEBI" id="CHEBI:58115"/>
    </reaction>
    <physiologicalReaction direction="left-to-right" evidence="39">
        <dbReference type="Rhea" id="RHEA:64905"/>
    </physiologicalReaction>
</comment>
<evidence type="ECO:0000256" key="36">
    <source>
        <dbReference type="ARBA" id="ARBA00049117"/>
    </source>
</evidence>
<proteinExistence type="inferred from homology"/>
<evidence type="ECO:0000256" key="21">
    <source>
        <dbReference type="ARBA" id="ARBA00042196"/>
    </source>
</evidence>
<organism evidence="47 48">
    <name type="scientific">Esox lucius</name>
    <name type="common">Northern pike</name>
    <dbReference type="NCBI Taxonomy" id="8010"/>
    <lineage>
        <taxon>Eukaryota</taxon>
        <taxon>Metazoa</taxon>
        <taxon>Chordata</taxon>
        <taxon>Craniata</taxon>
        <taxon>Vertebrata</taxon>
        <taxon>Euteleostomi</taxon>
        <taxon>Actinopterygii</taxon>
        <taxon>Neopterygii</taxon>
        <taxon>Teleostei</taxon>
        <taxon>Protacanthopterygii</taxon>
        <taxon>Esociformes</taxon>
        <taxon>Esocidae</taxon>
        <taxon>Esox</taxon>
    </lineage>
</organism>
<comment type="catalytic activity">
    <reaction evidence="42">
        <text>ADP + H2O = AMP + phosphate + H(+)</text>
        <dbReference type="Rhea" id="RHEA:61436"/>
        <dbReference type="ChEBI" id="CHEBI:15377"/>
        <dbReference type="ChEBI" id="CHEBI:15378"/>
        <dbReference type="ChEBI" id="CHEBI:43474"/>
        <dbReference type="ChEBI" id="CHEBI:456215"/>
        <dbReference type="ChEBI" id="CHEBI:456216"/>
    </reaction>
    <physiologicalReaction direction="left-to-right" evidence="42">
        <dbReference type="Rhea" id="RHEA:61437"/>
    </physiologicalReaction>
</comment>
<dbReference type="PANTHER" id="PTHR11782">
    <property type="entry name" value="ADENOSINE/GUANOSINE DIPHOSPHATASE"/>
    <property type="match status" value="1"/>
</dbReference>
<evidence type="ECO:0000256" key="13">
    <source>
        <dbReference type="ARBA" id="ARBA00022842"/>
    </source>
</evidence>
<evidence type="ECO:0000256" key="2">
    <source>
        <dbReference type="ARBA" id="ARBA00001946"/>
    </source>
</evidence>
<keyword evidence="12 44" id="KW-0067">ATP-binding</keyword>
<comment type="catalytic activity">
    <reaction evidence="38">
        <text>UTP + 2 H2O = UMP + 2 phosphate + 2 H(+)</text>
        <dbReference type="Rhea" id="RHEA:64896"/>
        <dbReference type="ChEBI" id="CHEBI:15377"/>
        <dbReference type="ChEBI" id="CHEBI:15378"/>
        <dbReference type="ChEBI" id="CHEBI:43474"/>
        <dbReference type="ChEBI" id="CHEBI:46398"/>
        <dbReference type="ChEBI" id="CHEBI:57865"/>
    </reaction>
    <physiologicalReaction direction="left-to-right" evidence="38">
        <dbReference type="Rhea" id="RHEA:64897"/>
    </physiologicalReaction>
</comment>
<comment type="catalytic activity">
    <reaction evidence="28">
        <text>a ribonucleoside 5'-triphosphate + H2O = a ribonucleoside 5'-diphosphate + phosphate + H(+)</text>
        <dbReference type="Rhea" id="RHEA:23680"/>
        <dbReference type="ChEBI" id="CHEBI:15377"/>
        <dbReference type="ChEBI" id="CHEBI:15378"/>
        <dbReference type="ChEBI" id="CHEBI:43474"/>
        <dbReference type="ChEBI" id="CHEBI:57930"/>
        <dbReference type="ChEBI" id="CHEBI:61557"/>
    </reaction>
    <physiologicalReaction direction="left-to-right" evidence="28">
        <dbReference type="Rhea" id="RHEA:23681"/>
    </physiologicalReaction>
</comment>
<comment type="subcellular location">
    <subcellularLocation>
        <location evidence="4">Membrane</location>
        <location evidence="4">Caveola</location>
    </subcellularLocation>
    <subcellularLocation>
        <location evidence="3">Membrane</location>
        <topology evidence="3">Multi-pass membrane protein</topology>
    </subcellularLocation>
</comment>
<evidence type="ECO:0000256" key="4">
    <source>
        <dbReference type="ARBA" id="ARBA00004345"/>
    </source>
</evidence>
<reference evidence="47" key="2">
    <citation type="submission" date="2025-08" db="UniProtKB">
        <authorList>
            <consortium name="Ensembl"/>
        </authorList>
    </citation>
    <scope>IDENTIFICATION</scope>
</reference>
<dbReference type="Gene3D" id="3.30.420.40">
    <property type="match status" value="1"/>
</dbReference>
<evidence type="ECO:0000256" key="45">
    <source>
        <dbReference type="RuleBase" id="RU003833"/>
    </source>
</evidence>
<evidence type="ECO:0000256" key="28">
    <source>
        <dbReference type="ARBA" id="ARBA00047940"/>
    </source>
</evidence>
<comment type="catalytic activity">
    <reaction evidence="29">
        <text>CDP + H2O = CMP + phosphate + H(+)</text>
        <dbReference type="Rhea" id="RHEA:64880"/>
        <dbReference type="ChEBI" id="CHEBI:15377"/>
        <dbReference type="ChEBI" id="CHEBI:15378"/>
        <dbReference type="ChEBI" id="CHEBI:43474"/>
        <dbReference type="ChEBI" id="CHEBI:58069"/>
        <dbReference type="ChEBI" id="CHEBI:60377"/>
    </reaction>
    <physiologicalReaction direction="left-to-right" evidence="29">
        <dbReference type="Rhea" id="RHEA:64881"/>
    </physiologicalReaction>
</comment>
<feature type="transmembrane region" description="Helical" evidence="46">
    <location>
        <begin position="474"/>
        <end position="497"/>
    </location>
</feature>
<dbReference type="PROSITE" id="PS01238">
    <property type="entry name" value="GDA1_CD39_NTPASE"/>
    <property type="match status" value="1"/>
</dbReference>
<name>A0AAY5K515_ESOLU</name>
<dbReference type="GO" id="GO:0017111">
    <property type="term" value="F:ribonucleoside triphosphate phosphatase activity"/>
    <property type="evidence" value="ECO:0007669"/>
    <property type="project" value="TreeGrafter"/>
</dbReference>
<evidence type="ECO:0000256" key="46">
    <source>
        <dbReference type="SAM" id="Phobius"/>
    </source>
</evidence>
<comment type="catalytic activity">
    <reaction evidence="27">
        <text>ITP + 2 H2O = IMP + 2 phosphate + 2 H(+)</text>
        <dbReference type="Rhea" id="RHEA:77735"/>
        <dbReference type="ChEBI" id="CHEBI:15377"/>
        <dbReference type="ChEBI" id="CHEBI:15378"/>
        <dbReference type="ChEBI" id="CHEBI:43474"/>
        <dbReference type="ChEBI" id="CHEBI:58053"/>
        <dbReference type="ChEBI" id="CHEBI:61402"/>
    </reaction>
    <physiologicalReaction direction="left-to-right" evidence="27">
        <dbReference type="Rhea" id="RHEA:77736"/>
    </physiologicalReaction>
</comment>
<sequence>MCGGCVVGAIYCITVLCKMKEKNPWHKAVVIFIAVLGIIAIVALVTTAVLQNKPLQQKFKYGIVLDAGSSHTAVYIYEWPAEKENDTGRVKQKHFCQVKGPGISSYSLSPEQAGHSLRLCIQEAVLNVPRRRHHETPLYLGATAGMRLLRMENQSLCDQVLGSVEKVLQSTPFDYQGARIISGQEEGAFGWVTVNYLSDRLKQGSGTTGALDLGGASTQITFATNQDETGESAENTVTFRLYGNDYFLYTHSFLCYGKDQVLKLALAQQTQAGASTLLDPCFNQGYSTNLSYSSVYSSPCITTQKPLAAGEGFTHRGTGNALQCQEVVRRIFNFSGCTFSHCSFNGVYQPPLQGQFGAFSAYYFVMNFLNLTSDTLENNMEKMARYCSTPWTQIKQQFPNVKEKYLAEYCFSGTYILFLLTHGYNFTSDTWSNIKFIKKISGSDAGWTLGYMLNLTNMIPAEAPDTPPLPHAGYVTLLLFTSLLLFLILLCSLRSLWVRCTSQRQII</sequence>
<evidence type="ECO:0000256" key="35">
    <source>
        <dbReference type="ARBA" id="ARBA00049104"/>
    </source>
</evidence>
<evidence type="ECO:0000256" key="3">
    <source>
        <dbReference type="ARBA" id="ARBA00004141"/>
    </source>
</evidence>
<keyword evidence="9 44" id="KW-0547">Nucleotide-binding</keyword>
<evidence type="ECO:0000256" key="29">
    <source>
        <dbReference type="ARBA" id="ARBA00048136"/>
    </source>
</evidence>
<keyword evidence="11" id="KW-0106">Calcium</keyword>
<dbReference type="GeneTree" id="ENSGT01150000286965"/>
<evidence type="ECO:0000256" key="17">
    <source>
        <dbReference type="ARBA" id="ARBA00023180"/>
    </source>
</evidence>
<dbReference type="GO" id="GO:0005901">
    <property type="term" value="C:caveola"/>
    <property type="evidence" value="ECO:0007669"/>
    <property type="project" value="UniProtKB-SubCell"/>
</dbReference>
<evidence type="ECO:0000256" key="43">
    <source>
        <dbReference type="PIRSR" id="PIRSR600407-1"/>
    </source>
</evidence>
<comment type="catalytic activity">
    <reaction evidence="33">
        <text>ATP + H2O = ADP + phosphate + H(+)</text>
        <dbReference type="Rhea" id="RHEA:13065"/>
        <dbReference type="ChEBI" id="CHEBI:15377"/>
        <dbReference type="ChEBI" id="CHEBI:15378"/>
        <dbReference type="ChEBI" id="CHEBI:30616"/>
        <dbReference type="ChEBI" id="CHEBI:43474"/>
        <dbReference type="ChEBI" id="CHEBI:456216"/>
    </reaction>
    <physiologicalReaction direction="left-to-right" evidence="33">
        <dbReference type="Rhea" id="RHEA:13066"/>
    </physiologicalReaction>
</comment>
<keyword evidence="16" id="KW-1015">Disulfide bond</keyword>
<evidence type="ECO:0000256" key="10">
    <source>
        <dbReference type="ARBA" id="ARBA00022801"/>
    </source>
</evidence>
<feature type="binding site" evidence="44">
    <location>
        <begin position="215"/>
        <end position="219"/>
    </location>
    <ligand>
        <name>ATP</name>
        <dbReference type="ChEBI" id="CHEBI:30616"/>
    </ligand>
</feature>
<comment type="catalytic activity">
    <reaction evidence="35">
        <text>CTP + H2O = CDP + phosphate + H(+)</text>
        <dbReference type="Rhea" id="RHEA:29387"/>
        <dbReference type="ChEBI" id="CHEBI:15377"/>
        <dbReference type="ChEBI" id="CHEBI:15378"/>
        <dbReference type="ChEBI" id="CHEBI:37563"/>
        <dbReference type="ChEBI" id="CHEBI:43474"/>
        <dbReference type="ChEBI" id="CHEBI:58069"/>
    </reaction>
    <physiologicalReaction direction="left-to-right" evidence="35">
        <dbReference type="Rhea" id="RHEA:29388"/>
    </physiologicalReaction>
</comment>
<comment type="catalytic activity">
    <reaction evidence="36">
        <text>GTP + H2O = GDP + phosphate + H(+)</text>
        <dbReference type="Rhea" id="RHEA:19669"/>
        <dbReference type="ChEBI" id="CHEBI:15377"/>
        <dbReference type="ChEBI" id="CHEBI:15378"/>
        <dbReference type="ChEBI" id="CHEBI:37565"/>
        <dbReference type="ChEBI" id="CHEBI:43474"/>
        <dbReference type="ChEBI" id="CHEBI:58189"/>
    </reaction>
    <physiologicalReaction direction="left-to-right" evidence="36">
        <dbReference type="Rhea" id="RHEA:19670"/>
    </physiologicalReaction>
</comment>
<reference evidence="47" key="3">
    <citation type="submission" date="2025-09" db="UniProtKB">
        <authorList>
            <consortium name="Ensembl"/>
        </authorList>
    </citation>
    <scope>IDENTIFICATION</scope>
</reference>
<dbReference type="GO" id="GO:0004382">
    <property type="term" value="F:GDP phosphatase activity"/>
    <property type="evidence" value="ECO:0007669"/>
    <property type="project" value="TreeGrafter"/>
</dbReference>
<accession>A0AAY5K515</accession>
<dbReference type="Gene3D" id="3.30.420.150">
    <property type="entry name" value="Exopolyphosphatase. Domain 2"/>
    <property type="match status" value="1"/>
</dbReference>
<evidence type="ECO:0000256" key="30">
    <source>
        <dbReference type="ARBA" id="ARBA00048153"/>
    </source>
</evidence>
<evidence type="ECO:0000256" key="20">
    <source>
        <dbReference type="ARBA" id="ARBA00042147"/>
    </source>
</evidence>
<protein>
    <recommendedName>
        <fullName evidence="18">Ectonucleoside triphosphate diphosphohydrolase 1</fullName>
        <ecNumber evidence="7">3.6.1.5</ecNumber>
    </recommendedName>
    <alternativeName>
        <fullName evidence="23">ATP diphosphohydrolase</fullName>
    </alternativeName>
    <alternativeName>
        <fullName evidence="20">Ecto-ATP diphosphohydrolase 1</fullName>
    </alternativeName>
    <alternativeName>
        <fullName evidence="21">Ecto-apyrase</fullName>
    </alternativeName>
    <alternativeName>
        <fullName evidence="19">Lymphoid cell activation antigen</fullName>
    </alternativeName>
    <alternativeName>
        <fullName evidence="22">Nucleoside triphosphate diphosphohydrolase 1</fullName>
    </alternativeName>
</protein>
<comment type="catalytic activity">
    <reaction evidence="30">
        <text>GDP + H2O = GMP + phosphate + H(+)</text>
        <dbReference type="Rhea" id="RHEA:22156"/>
        <dbReference type="ChEBI" id="CHEBI:15377"/>
        <dbReference type="ChEBI" id="CHEBI:15378"/>
        <dbReference type="ChEBI" id="CHEBI:43474"/>
        <dbReference type="ChEBI" id="CHEBI:58115"/>
        <dbReference type="ChEBI" id="CHEBI:58189"/>
    </reaction>
    <physiologicalReaction direction="left-to-right" evidence="30">
        <dbReference type="Rhea" id="RHEA:22157"/>
    </physiologicalReaction>
</comment>
<evidence type="ECO:0000256" key="15">
    <source>
        <dbReference type="ARBA" id="ARBA00023136"/>
    </source>
</evidence>
<evidence type="ECO:0000313" key="47">
    <source>
        <dbReference type="Ensembl" id="ENSELUP00000081472.1"/>
    </source>
</evidence>
<dbReference type="Proteomes" id="UP000265140">
    <property type="component" value="Chromosome 6"/>
</dbReference>
<comment type="catalytic activity">
    <reaction evidence="41">
        <text>UDP + H2O = UMP + phosphate + H(+)</text>
        <dbReference type="Rhea" id="RHEA:64876"/>
        <dbReference type="ChEBI" id="CHEBI:15377"/>
        <dbReference type="ChEBI" id="CHEBI:15378"/>
        <dbReference type="ChEBI" id="CHEBI:43474"/>
        <dbReference type="ChEBI" id="CHEBI:57865"/>
        <dbReference type="ChEBI" id="CHEBI:58223"/>
    </reaction>
    <physiologicalReaction direction="left-to-right" evidence="41">
        <dbReference type="Rhea" id="RHEA:64877"/>
    </physiologicalReaction>
</comment>
<evidence type="ECO:0000256" key="22">
    <source>
        <dbReference type="ARBA" id="ARBA00044280"/>
    </source>
</evidence>
<keyword evidence="17" id="KW-0325">Glycoprotein</keyword>
<dbReference type="GO" id="GO:0004050">
    <property type="term" value="F:apyrase activity"/>
    <property type="evidence" value="ECO:0007669"/>
    <property type="project" value="UniProtKB-EC"/>
</dbReference>
<keyword evidence="48" id="KW-1185">Reference proteome</keyword>
<evidence type="ECO:0000256" key="8">
    <source>
        <dbReference type="ARBA" id="ARBA00022692"/>
    </source>
</evidence>
<comment type="catalytic activity">
    <reaction evidence="25">
        <text>a ribonucleoside 5'-triphosphate + 2 H2O = a ribonucleoside 5'-phosphate + 2 phosphate + 2 H(+)</text>
        <dbReference type="Rhea" id="RHEA:36795"/>
        <dbReference type="ChEBI" id="CHEBI:15377"/>
        <dbReference type="ChEBI" id="CHEBI:15378"/>
        <dbReference type="ChEBI" id="CHEBI:43474"/>
        <dbReference type="ChEBI" id="CHEBI:58043"/>
        <dbReference type="ChEBI" id="CHEBI:61557"/>
        <dbReference type="EC" id="3.6.1.5"/>
    </reaction>
    <physiologicalReaction direction="left-to-right" evidence="25">
        <dbReference type="Rhea" id="RHEA:36796"/>
    </physiologicalReaction>
</comment>
<dbReference type="Pfam" id="PF01150">
    <property type="entry name" value="GDA1_CD39"/>
    <property type="match status" value="1"/>
</dbReference>
<keyword evidence="15 46" id="KW-0472">Membrane</keyword>
<comment type="catalytic activity">
    <reaction evidence="32">
        <text>ATP + 2 H2O = AMP + 2 phosphate + 2 H(+)</text>
        <dbReference type="Rhea" id="RHEA:20988"/>
        <dbReference type="ChEBI" id="CHEBI:15377"/>
        <dbReference type="ChEBI" id="CHEBI:15378"/>
        <dbReference type="ChEBI" id="CHEBI:30616"/>
        <dbReference type="ChEBI" id="CHEBI:43474"/>
        <dbReference type="ChEBI" id="CHEBI:456215"/>
    </reaction>
    <physiologicalReaction direction="left-to-right" evidence="32">
        <dbReference type="Rhea" id="RHEA:20989"/>
    </physiologicalReaction>
</comment>
<dbReference type="GO" id="GO:0005524">
    <property type="term" value="F:ATP binding"/>
    <property type="evidence" value="ECO:0007669"/>
    <property type="project" value="UniProtKB-KW"/>
</dbReference>
<evidence type="ECO:0000256" key="40">
    <source>
        <dbReference type="ARBA" id="ARBA00049373"/>
    </source>
</evidence>
<feature type="transmembrane region" description="Helical" evidence="46">
    <location>
        <begin position="28"/>
        <end position="50"/>
    </location>
</feature>
<evidence type="ECO:0000256" key="33">
    <source>
        <dbReference type="ARBA" id="ARBA00048778"/>
    </source>
</evidence>
<evidence type="ECO:0000256" key="11">
    <source>
        <dbReference type="ARBA" id="ARBA00022837"/>
    </source>
</evidence>
<comment type="subunit">
    <text evidence="6">Homodimer; disulfide-linked.</text>
</comment>
<dbReference type="PANTHER" id="PTHR11782:SF32">
    <property type="entry name" value="ECTONUCLEOSIDE TRIPHOSPHATE DIPHOSPHOHYDROLASE 1"/>
    <property type="match status" value="1"/>
</dbReference>
<comment type="catalytic activity">
    <reaction evidence="40">
        <text>CTP + 2 H2O = CMP + 2 phosphate + 2 H(+)</text>
        <dbReference type="Rhea" id="RHEA:64908"/>
        <dbReference type="ChEBI" id="CHEBI:15377"/>
        <dbReference type="ChEBI" id="CHEBI:15378"/>
        <dbReference type="ChEBI" id="CHEBI:37563"/>
        <dbReference type="ChEBI" id="CHEBI:43474"/>
        <dbReference type="ChEBI" id="CHEBI:60377"/>
    </reaction>
    <physiologicalReaction direction="left-to-right" evidence="40">
        <dbReference type="Rhea" id="RHEA:64909"/>
    </physiologicalReaction>
</comment>
<comment type="similarity">
    <text evidence="5 45">Belongs to the GDA1/CD39 NTPase family.</text>
</comment>
<dbReference type="GO" id="GO:0045134">
    <property type="term" value="F:UDP phosphatase activity"/>
    <property type="evidence" value="ECO:0007669"/>
    <property type="project" value="TreeGrafter"/>
</dbReference>
<reference evidence="47 48" key="1">
    <citation type="submission" date="2020-02" db="EMBL/GenBank/DDBJ databases">
        <title>Esox lucius (northern pike) genome, fEsoLuc1, primary haplotype.</title>
        <authorList>
            <person name="Myers G."/>
            <person name="Karagic N."/>
            <person name="Meyer A."/>
            <person name="Pippel M."/>
            <person name="Reichard M."/>
            <person name="Winkler S."/>
            <person name="Tracey A."/>
            <person name="Sims Y."/>
            <person name="Howe K."/>
            <person name="Rhie A."/>
            <person name="Formenti G."/>
            <person name="Durbin R."/>
            <person name="Fedrigo O."/>
            <person name="Jarvis E.D."/>
        </authorList>
    </citation>
    <scope>NUCLEOTIDE SEQUENCE [LARGE SCALE GENOMIC DNA]</scope>
</reference>
<dbReference type="InterPro" id="IPR000407">
    <property type="entry name" value="GDA1_CD39_NTPase"/>
</dbReference>
<evidence type="ECO:0000256" key="44">
    <source>
        <dbReference type="PIRSR" id="PIRSR600407-2"/>
    </source>
</evidence>
<evidence type="ECO:0000256" key="24">
    <source>
        <dbReference type="ARBA" id="ARBA00045877"/>
    </source>
</evidence>
<evidence type="ECO:0000256" key="1">
    <source>
        <dbReference type="ARBA" id="ARBA00001913"/>
    </source>
</evidence>
<evidence type="ECO:0000256" key="5">
    <source>
        <dbReference type="ARBA" id="ARBA00009283"/>
    </source>
</evidence>
<dbReference type="EC" id="3.6.1.5" evidence="7"/>
<evidence type="ECO:0000256" key="18">
    <source>
        <dbReference type="ARBA" id="ARBA00039600"/>
    </source>
</evidence>
<evidence type="ECO:0000256" key="27">
    <source>
        <dbReference type="ARBA" id="ARBA00047627"/>
    </source>
</evidence>